<feature type="compositionally biased region" description="Polar residues" evidence="1">
    <location>
        <begin position="175"/>
        <end position="189"/>
    </location>
</feature>
<feature type="compositionally biased region" description="Pro residues" evidence="1">
    <location>
        <begin position="83"/>
        <end position="105"/>
    </location>
</feature>
<keyword evidence="3" id="KW-1185">Reference proteome</keyword>
<evidence type="ECO:0000256" key="1">
    <source>
        <dbReference type="SAM" id="MobiDB-lite"/>
    </source>
</evidence>
<proteinExistence type="predicted"/>
<reference evidence="2" key="1">
    <citation type="submission" date="2023-03" db="EMBL/GenBank/DDBJ databases">
        <title>Massive genome expansion in bonnet fungi (Mycena s.s.) driven by repeated elements and novel gene families across ecological guilds.</title>
        <authorList>
            <consortium name="Lawrence Berkeley National Laboratory"/>
            <person name="Harder C.B."/>
            <person name="Miyauchi S."/>
            <person name="Viragh M."/>
            <person name="Kuo A."/>
            <person name="Thoen E."/>
            <person name="Andreopoulos B."/>
            <person name="Lu D."/>
            <person name="Skrede I."/>
            <person name="Drula E."/>
            <person name="Henrissat B."/>
            <person name="Morin E."/>
            <person name="Kohler A."/>
            <person name="Barry K."/>
            <person name="LaButti K."/>
            <person name="Morin E."/>
            <person name="Salamov A."/>
            <person name="Lipzen A."/>
            <person name="Mereny Z."/>
            <person name="Hegedus B."/>
            <person name="Baldrian P."/>
            <person name="Stursova M."/>
            <person name="Weitz H."/>
            <person name="Taylor A."/>
            <person name="Grigoriev I.V."/>
            <person name="Nagy L.G."/>
            <person name="Martin F."/>
            <person name="Kauserud H."/>
        </authorList>
    </citation>
    <scope>NUCLEOTIDE SEQUENCE</scope>
    <source>
        <strain evidence="2">CBHHK067</strain>
    </source>
</reference>
<feature type="region of interest" description="Disordered" evidence="1">
    <location>
        <begin position="23"/>
        <end position="111"/>
    </location>
</feature>
<feature type="region of interest" description="Disordered" evidence="1">
    <location>
        <begin position="155"/>
        <end position="207"/>
    </location>
</feature>
<evidence type="ECO:0000313" key="2">
    <source>
        <dbReference type="EMBL" id="KAJ7687343.1"/>
    </source>
</evidence>
<organism evidence="2 3">
    <name type="scientific">Mycena rosella</name>
    <name type="common">Pink bonnet</name>
    <name type="synonym">Agaricus rosellus</name>
    <dbReference type="NCBI Taxonomy" id="1033263"/>
    <lineage>
        <taxon>Eukaryota</taxon>
        <taxon>Fungi</taxon>
        <taxon>Dikarya</taxon>
        <taxon>Basidiomycota</taxon>
        <taxon>Agaricomycotina</taxon>
        <taxon>Agaricomycetes</taxon>
        <taxon>Agaricomycetidae</taxon>
        <taxon>Agaricales</taxon>
        <taxon>Marasmiineae</taxon>
        <taxon>Mycenaceae</taxon>
        <taxon>Mycena</taxon>
    </lineage>
</organism>
<protein>
    <submittedName>
        <fullName evidence="2">Uncharacterized protein</fullName>
    </submittedName>
</protein>
<dbReference type="AlphaFoldDB" id="A0AAD7DB49"/>
<comment type="caution">
    <text evidence="2">The sequence shown here is derived from an EMBL/GenBank/DDBJ whole genome shotgun (WGS) entry which is preliminary data.</text>
</comment>
<evidence type="ECO:0000313" key="3">
    <source>
        <dbReference type="Proteomes" id="UP001221757"/>
    </source>
</evidence>
<accession>A0AAD7DB49</accession>
<dbReference type="Proteomes" id="UP001221757">
    <property type="component" value="Unassembled WGS sequence"/>
</dbReference>
<dbReference type="EMBL" id="JARKIE010000088">
    <property type="protein sequence ID" value="KAJ7687343.1"/>
    <property type="molecule type" value="Genomic_DNA"/>
</dbReference>
<sequence length="207" mass="21804">MRQKYLDKVAAVAEAKVVAAQVKTEAEADTSMESALQKEKVSDDTATPMSTPRPAAANPAGSPIHPSLPAKPGSPTAAERPEAAPPTVPIPAAAPPAATPVPPAPSTDDQIIKLEDNKHRWAWLALRTARDHHLQHFGKIGTGDIEQLAREIENEKRVPRGAEDLASTEDVGSASPMTTSAKMLVTPSSAEAGKTAEDRDSDAMKID</sequence>
<gene>
    <name evidence="2" type="ORF">B0H17DRAFT_1069843</name>
</gene>
<feature type="compositionally biased region" description="Basic and acidic residues" evidence="1">
    <location>
        <begin position="194"/>
        <end position="207"/>
    </location>
</feature>
<name>A0AAD7DB49_MYCRO</name>